<protein>
    <submittedName>
        <fullName evidence="3">Uncharacterized protein</fullName>
    </submittedName>
</protein>
<reference evidence="2" key="2">
    <citation type="submission" date="2014-05" db="EMBL/GenBank/DDBJ databases">
        <title>The genome and life-stage specific transcriptomes of Globodera pallida elucidate key aspects of plant parasitism by a cyst nematode.</title>
        <authorList>
            <person name="Cotton J.A."/>
            <person name="Lilley C.J."/>
            <person name="Jones L.M."/>
            <person name="Kikuchi T."/>
            <person name="Reid A.J."/>
            <person name="Thorpe P."/>
            <person name="Tsai I.J."/>
            <person name="Beasley H."/>
            <person name="Blok V."/>
            <person name="Cock P.J.A."/>
            <person name="Van den Akker S.E."/>
            <person name="Holroyd N."/>
            <person name="Hunt M."/>
            <person name="Mantelin S."/>
            <person name="Naghra H."/>
            <person name="Pain A."/>
            <person name="Palomares-Rius J.E."/>
            <person name="Zarowiecki M."/>
            <person name="Berriman M."/>
            <person name="Jones J.T."/>
            <person name="Urwin P.E."/>
        </authorList>
    </citation>
    <scope>NUCLEOTIDE SEQUENCE [LARGE SCALE GENOMIC DNA]</scope>
    <source>
        <strain evidence="2">Lindley</strain>
    </source>
</reference>
<organism evidence="2 3">
    <name type="scientific">Globodera pallida</name>
    <name type="common">Potato cyst nematode worm</name>
    <name type="synonym">Heterodera pallida</name>
    <dbReference type="NCBI Taxonomy" id="36090"/>
    <lineage>
        <taxon>Eukaryota</taxon>
        <taxon>Metazoa</taxon>
        <taxon>Ecdysozoa</taxon>
        <taxon>Nematoda</taxon>
        <taxon>Chromadorea</taxon>
        <taxon>Rhabditida</taxon>
        <taxon>Tylenchina</taxon>
        <taxon>Tylenchomorpha</taxon>
        <taxon>Tylenchoidea</taxon>
        <taxon>Heteroderidae</taxon>
        <taxon>Heteroderinae</taxon>
        <taxon>Globodera</taxon>
    </lineage>
</organism>
<evidence type="ECO:0000256" key="1">
    <source>
        <dbReference type="SAM" id="MobiDB-lite"/>
    </source>
</evidence>
<accession>A0A183BWM6</accession>
<dbReference type="WBParaSite" id="GPLIN_000501500">
    <property type="protein sequence ID" value="GPLIN_000501500"/>
    <property type="gene ID" value="GPLIN_000501500"/>
</dbReference>
<keyword evidence="2" id="KW-1185">Reference proteome</keyword>
<evidence type="ECO:0000313" key="2">
    <source>
        <dbReference type="Proteomes" id="UP000050741"/>
    </source>
</evidence>
<proteinExistence type="predicted"/>
<reference evidence="2" key="1">
    <citation type="submission" date="2013-12" db="EMBL/GenBank/DDBJ databases">
        <authorList>
            <person name="Aslett M."/>
        </authorList>
    </citation>
    <scope>NUCLEOTIDE SEQUENCE [LARGE SCALE GENOMIC DNA]</scope>
    <source>
        <strain evidence="2">Lindley</strain>
    </source>
</reference>
<dbReference type="Proteomes" id="UP000050741">
    <property type="component" value="Unassembled WGS sequence"/>
</dbReference>
<evidence type="ECO:0000313" key="3">
    <source>
        <dbReference type="WBParaSite" id="GPLIN_000501500"/>
    </source>
</evidence>
<sequence>MRVPNWSKDADMSNERMTNPAVPITITTSQRLRQPQQRLLLHSSASSFGFKWGNVDNDRCSCFIGNEQHYSMSKVELEELP</sequence>
<dbReference type="AlphaFoldDB" id="A0A183BWM6"/>
<name>A0A183BWM6_GLOPA</name>
<feature type="region of interest" description="Disordered" evidence="1">
    <location>
        <begin position="1"/>
        <end position="21"/>
    </location>
</feature>
<reference evidence="3" key="3">
    <citation type="submission" date="2016-06" db="UniProtKB">
        <authorList>
            <consortium name="WormBaseParasite"/>
        </authorList>
    </citation>
    <scope>IDENTIFICATION</scope>
</reference>